<protein>
    <submittedName>
        <fullName evidence="2">DUF2330 domain-containing protein</fullName>
    </submittedName>
</protein>
<proteinExistence type="predicted"/>
<evidence type="ECO:0000256" key="1">
    <source>
        <dbReference type="SAM" id="Phobius"/>
    </source>
</evidence>
<feature type="transmembrane region" description="Helical" evidence="1">
    <location>
        <begin position="337"/>
        <end position="358"/>
    </location>
</feature>
<name>A0A3Q9BUY4_9ACTN</name>
<dbReference type="RefSeq" id="WP_126271635.1">
    <property type="nucleotide sequence ID" value="NZ_CP034463.1"/>
</dbReference>
<reference evidence="2 3" key="1">
    <citation type="submission" date="2018-12" db="EMBL/GenBank/DDBJ databases">
        <authorList>
            <person name="Li K."/>
        </authorList>
    </citation>
    <scope>NUCLEOTIDE SEQUENCE [LARGE SCALE GENOMIC DNA]</scope>
    <source>
        <strain evidence="3">CR22</strain>
    </source>
</reference>
<dbReference type="InterPro" id="IPR019283">
    <property type="entry name" value="DUF2330"/>
</dbReference>
<keyword evidence="1" id="KW-0472">Membrane</keyword>
<dbReference type="Pfam" id="PF10092">
    <property type="entry name" value="DUF2330"/>
    <property type="match status" value="1"/>
</dbReference>
<gene>
    <name evidence="2" type="ORF">EJC51_15555</name>
</gene>
<accession>A0A3Q9BUY4</accession>
<organism evidence="2 3">
    <name type="scientific">Streptomyces aquilus</name>
    <dbReference type="NCBI Taxonomy" id="2548456"/>
    <lineage>
        <taxon>Bacteria</taxon>
        <taxon>Bacillati</taxon>
        <taxon>Actinomycetota</taxon>
        <taxon>Actinomycetes</taxon>
        <taxon>Kitasatosporales</taxon>
        <taxon>Streptomycetaceae</taxon>
        <taxon>Streptomyces</taxon>
    </lineage>
</organism>
<evidence type="ECO:0000313" key="2">
    <source>
        <dbReference type="EMBL" id="AZP17409.1"/>
    </source>
</evidence>
<dbReference type="EMBL" id="CP034463">
    <property type="protein sequence ID" value="AZP17409.1"/>
    <property type="molecule type" value="Genomic_DNA"/>
</dbReference>
<dbReference type="Proteomes" id="UP000280197">
    <property type="component" value="Chromosome"/>
</dbReference>
<keyword evidence="1" id="KW-0812">Transmembrane</keyword>
<keyword evidence="3" id="KW-1185">Reference proteome</keyword>
<sequence>MLDFLRGRARRRLLTVVLALWATQLGSLVAPAYACGCGALVPDPARRVAVAREVSVVRWDGRRERIVMRLTVDGDSDRAAWIMPVPHRADVTLGNPAVFDQLDAATAPVHRTRSHFWPQDGDWPLVSGGGRDAGAPPPGVGRAPGVGVVDRQKLGPFDVARLTATDPDALGDWLADHGFSLPPRLSGALQPYVARRWEYVAIRLAPDTTGTPLQGTLDPLSLSFAADEPVYPMRLSRLARTPQSLGLYVLAAHRMEPASAIGGSRPRVTFAGRITPPRNSPLAELTAGTPFLTAIGQEFPAPSLIDGDHTLRRTAADTPFQQVVYEDRLRTVAGVPAWLLTVAATLAALTAAVALFAVRRTRRATDGPAGGLALPTTSTHFYE</sequence>
<dbReference type="KEGG" id="saqu:EJC51_15555"/>
<keyword evidence="1" id="KW-1133">Transmembrane helix</keyword>
<dbReference type="AlphaFoldDB" id="A0A3Q9BUY4"/>
<evidence type="ECO:0000313" key="3">
    <source>
        <dbReference type="Proteomes" id="UP000280197"/>
    </source>
</evidence>